<dbReference type="Pfam" id="PF00293">
    <property type="entry name" value="NUDIX"/>
    <property type="match status" value="1"/>
</dbReference>
<dbReference type="PROSITE" id="PS51462">
    <property type="entry name" value="NUDIX"/>
    <property type="match status" value="1"/>
</dbReference>
<accession>A0ABR7G1T7</accession>
<comment type="cofactor">
    <cofactor evidence="1">
        <name>Mg(2+)</name>
        <dbReference type="ChEBI" id="CHEBI:18420"/>
    </cofactor>
</comment>
<dbReference type="PROSITE" id="PS00893">
    <property type="entry name" value="NUDIX_BOX"/>
    <property type="match status" value="1"/>
</dbReference>
<dbReference type="Gene3D" id="3.90.79.10">
    <property type="entry name" value="Nucleoside Triphosphate Pyrophosphohydrolase"/>
    <property type="match status" value="1"/>
</dbReference>
<reference evidence="4 5" key="1">
    <citation type="submission" date="2020-08" db="EMBL/GenBank/DDBJ databases">
        <title>Genome public.</title>
        <authorList>
            <person name="Liu C."/>
            <person name="Sun Q."/>
        </authorList>
    </citation>
    <scope>NUCLEOTIDE SEQUENCE [LARGE SCALE GENOMIC DNA]</scope>
    <source>
        <strain evidence="4 5">NSJ-43</strain>
    </source>
</reference>
<gene>
    <name evidence="4" type="ORF">H8S01_08030</name>
</gene>
<dbReference type="EMBL" id="JACOPD010000005">
    <property type="protein sequence ID" value="MBC5680905.1"/>
    <property type="molecule type" value="Genomic_DNA"/>
</dbReference>
<keyword evidence="5" id="KW-1185">Reference proteome</keyword>
<dbReference type="PANTHER" id="PTHR11839">
    <property type="entry name" value="UDP/ADP-SUGAR PYROPHOSPHATASE"/>
    <property type="match status" value="1"/>
</dbReference>
<sequence length="180" mass="20357">MEHIKRVGRTLKHKGSILSFYEDDIMTPDGNVAKWDFIEHSGAAAVIPVLDDGRILLVRQFRNALDRETLEIPAGGINKGEEAYAAAMRELEEETGYKTDRLTHLVSLVTAVAFCNEIIEVYTAKNLCKTQQHLDEDEFIDVESYTEDEITDMIYSGKIQDSKTIAAIMAYINKTKHTMQ</sequence>
<evidence type="ECO:0000259" key="3">
    <source>
        <dbReference type="PROSITE" id="PS51462"/>
    </source>
</evidence>
<dbReference type="PANTHER" id="PTHR11839:SF18">
    <property type="entry name" value="NUDIX HYDROLASE DOMAIN-CONTAINING PROTEIN"/>
    <property type="match status" value="1"/>
</dbReference>
<dbReference type="RefSeq" id="WP_021866642.1">
    <property type="nucleotide sequence ID" value="NZ_JACOPD010000005.1"/>
</dbReference>
<name>A0ABR7G1T7_9FIRM</name>
<organism evidence="4 5">
    <name type="scientific">Lachnospira hominis</name>
    <name type="common">ex Liu et al. 2021</name>
    <dbReference type="NCBI Taxonomy" id="2763051"/>
    <lineage>
        <taxon>Bacteria</taxon>
        <taxon>Bacillati</taxon>
        <taxon>Bacillota</taxon>
        <taxon>Clostridia</taxon>
        <taxon>Lachnospirales</taxon>
        <taxon>Lachnospiraceae</taxon>
        <taxon>Lachnospira</taxon>
    </lineage>
</organism>
<dbReference type="CDD" id="cd03424">
    <property type="entry name" value="NUDIX_ADPRase_Nudt5_UGPPase_Nudt14"/>
    <property type="match status" value="1"/>
</dbReference>
<feature type="domain" description="Nudix hydrolase" evidence="3">
    <location>
        <begin position="40"/>
        <end position="167"/>
    </location>
</feature>
<dbReference type="InterPro" id="IPR000086">
    <property type="entry name" value="NUDIX_hydrolase_dom"/>
</dbReference>
<protein>
    <submittedName>
        <fullName evidence="4">NUDIX hydrolase</fullName>
    </submittedName>
</protein>
<evidence type="ECO:0000256" key="1">
    <source>
        <dbReference type="ARBA" id="ARBA00001946"/>
    </source>
</evidence>
<keyword evidence="2 4" id="KW-0378">Hydrolase</keyword>
<dbReference type="GO" id="GO:0016787">
    <property type="term" value="F:hydrolase activity"/>
    <property type="evidence" value="ECO:0007669"/>
    <property type="project" value="UniProtKB-KW"/>
</dbReference>
<dbReference type="InterPro" id="IPR015797">
    <property type="entry name" value="NUDIX_hydrolase-like_dom_sf"/>
</dbReference>
<proteinExistence type="predicted"/>
<evidence type="ECO:0000313" key="4">
    <source>
        <dbReference type="EMBL" id="MBC5680905.1"/>
    </source>
</evidence>
<evidence type="ECO:0000313" key="5">
    <source>
        <dbReference type="Proteomes" id="UP000628463"/>
    </source>
</evidence>
<evidence type="ECO:0000256" key="2">
    <source>
        <dbReference type="ARBA" id="ARBA00022801"/>
    </source>
</evidence>
<dbReference type="SUPFAM" id="SSF55811">
    <property type="entry name" value="Nudix"/>
    <property type="match status" value="1"/>
</dbReference>
<comment type="caution">
    <text evidence="4">The sequence shown here is derived from an EMBL/GenBank/DDBJ whole genome shotgun (WGS) entry which is preliminary data.</text>
</comment>
<dbReference type="Proteomes" id="UP000628463">
    <property type="component" value="Unassembled WGS sequence"/>
</dbReference>
<dbReference type="InterPro" id="IPR020084">
    <property type="entry name" value="NUDIX_hydrolase_CS"/>
</dbReference>